<sequence length="540" mass="61430">MKEWKLRLKNLSEKEFIEELKGKGLLPKQELQSFREASGLLKWHLKEAEELFKEVGFDFLRNPPKPQKELIEKVPSQLIRRERIVPLYETDEEVVVGTDNPFNREGIKKFEWLLSKPVKVVVVPYDEINNLLQGSEEEVVQEREVEKREEDILTSLEEAPIVQLINEILMLAVRGRASDIHFEPFRDRMRVRLRVDGVLKTVREIPKSKIPAVVSRLKIMANLDIAEKRLPQDGRIMIRAGGKEIDIRVSTLPTYFGERVVLRLLMKESILYSTKELGLLPEDYEKFMDLIKSPHGILLVTGPTGSGKTTTLYAALSEINREEINVITVEDPVEYQLDGISQVQVKPEIGLTFANTLRSILRQDPDVIMVGEIRDTETAEIAIQSALTGHLVFSTLHTNDAPSSITRLTDMGIEPFLVASSVIGVIAQRLVRKVCPYCKEFYTPTEEEKRELGIKNFSGKFARGKGCEHCLGTGYLGRTAIYEILQIDKDIKRLILERKDSEEIKELALEKGMKTLKMDGAVKVTMGITTPEEVLRVARS</sequence>
<dbReference type="GO" id="GO:0005886">
    <property type="term" value="C:plasma membrane"/>
    <property type="evidence" value="ECO:0007669"/>
    <property type="project" value="TreeGrafter"/>
</dbReference>
<dbReference type="Gene3D" id="3.40.50.300">
    <property type="entry name" value="P-loop containing nucleotide triphosphate hydrolases"/>
    <property type="match status" value="1"/>
</dbReference>
<dbReference type="InterPro" id="IPR007831">
    <property type="entry name" value="T2SS_GspE_N"/>
</dbReference>
<dbReference type="PROSITE" id="PS00662">
    <property type="entry name" value="T2SP_E"/>
    <property type="match status" value="1"/>
</dbReference>
<feature type="domain" description="Bacterial type II secretion system protein E" evidence="9">
    <location>
        <begin position="361"/>
        <end position="375"/>
    </location>
</feature>
<organism evidence="10 11">
    <name type="scientific">Thermovibrio guaymasensis</name>
    <dbReference type="NCBI Taxonomy" id="240167"/>
    <lineage>
        <taxon>Bacteria</taxon>
        <taxon>Pseudomonadati</taxon>
        <taxon>Aquificota</taxon>
        <taxon>Aquificia</taxon>
        <taxon>Desulfurobacteriales</taxon>
        <taxon>Desulfurobacteriaceae</taxon>
        <taxon>Thermovibrio</taxon>
    </lineage>
</organism>
<evidence type="ECO:0000256" key="4">
    <source>
        <dbReference type="ARBA" id="ARBA00022840"/>
    </source>
</evidence>
<gene>
    <name evidence="10" type="ORF">C7457_0658</name>
</gene>
<protein>
    <recommendedName>
        <fullName evidence="7">protein-secreting ATPase</fullName>
        <ecNumber evidence="7">7.4.2.8</ecNumber>
    </recommendedName>
</protein>
<keyword evidence="2" id="KW-0813">Transport</keyword>
<dbReference type="InterPro" id="IPR037257">
    <property type="entry name" value="T2SS_E_N_sf"/>
</dbReference>
<dbReference type="GO" id="GO:0015628">
    <property type="term" value="P:protein secretion by the type II secretion system"/>
    <property type="evidence" value="ECO:0007669"/>
    <property type="project" value="InterPro"/>
</dbReference>
<dbReference type="FunFam" id="3.30.450.90:FF:000001">
    <property type="entry name" value="Type II secretion system ATPase GspE"/>
    <property type="match status" value="1"/>
</dbReference>
<dbReference type="NCBIfam" id="TIGR02533">
    <property type="entry name" value="type_II_gspE"/>
    <property type="match status" value="1"/>
</dbReference>
<dbReference type="FunFam" id="3.40.50.300:FF:000398">
    <property type="entry name" value="Type IV pilus assembly ATPase PilB"/>
    <property type="match status" value="1"/>
</dbReference>
<dbReference type="Proteomes" id="UP000280881">
    <property type="component" value="Unassembled WGS sequence"/>
</dbReference>
<dbReference type="SUPFAM" id="SSF160246">
    <property type="entry name" value="EspE N-terminal domain-like"/>
    <property type="match status" value="1"/>
</dbReference>
<evidence type="ECO:0000256" key="8">
    <source>
        <dbReference type="ARBA" id="ARBA00034006"/>
    </source>
</evidence>
<dbReference type="GO" id="GO:0008564">
    <property type="term" value="F:protein-exporting ATPase activity"/>
    <property type="evidence" value="ECO:0007669"/>
    <property type="project" value="UniProtKB-EC"/>
</dbReference>
<keyword evidence="6" id="KW-1278">Translocase</keyword>
<dbReference type="OrthoDB" id="9765501at2"/>
<evidence type="ECO:0000259" key="9">
    <source>
        <dbReference type="PROSITE" id="PS00662"/>
    </source>
</evidence>
<name>A0A420W8Z5_9BACT</name>
<dbReference type="SMART" id="SM00382">
    <property type="entry name" value="AAA"/>
    <property type="match status" value="1"/>
</dbReference>
<comment type="similarity">
    <text evidence="1">Belongs to the GSP E family.</text>
</comment>
<comment type="caution">
    <text evidence="10">The sequence shown here is derived from an EMBL/GenBank/DDBJ whole genome shotgun (WGS) entry which is preliminary data.</text>
</comment>
<reference evidence="10 11" key="1">
    <citation type="submission" date="2018-10" db="EMBL/GenBank/DDBJ databases">
        <title>Genomic Encyclopedia of Type Strains, Phase IV (KMG-IV): sequencing the most valuable type-strain genomes for metagenomic binning, comparative biology and taxonomic classification.</title>
        <authorList>
            <person name="Goeker M."/>
        </authorList>
    </citation>
    <scope>NUCLEOTIDE SEQUENCE [LARGE SCALE GENOMIC DNA]</scope>
    <source>
        <strain evidence="10 11">DSM 15521</strain>
    </source>
</reference>
<evidence type="ECO:0000256" key="7">
    <source>
        <dbReference type="ARBA" id="ARBA00024382"/>
    </source>
</evidence>
<keyword evidence="3" id="KW-0547">Nucleotide-binding</keyword>
<dbReference type="PANTHER" id="PTHR30258">
    <property type="entry name" value="TYPE II SECRETION SYSTEM PROTEIN GSPE-RELATED"/>
    <property type="match status" value="1"/>
</dbReference>
<dbReference type="GO" id="GO:0015627">
    <property type="term" value="C:type II protein secretion system complex"/>
    <property type="evidence" value="ECO:0007669"/>
    <property type="project" value="InterPro"/>
</dbReference>
<accession>A0A420W8Z5</accession>
<dbReference type="AlphaFoldDB" id="A0A420W8Z5"/>
<keyword evidence="11" id="KW-1185">Reference proteome</keyword>
<keyword evidence="5" id="KW-0653">Protein transport</keyword>
<dbReference type="InterPro" id="IPR003593">
    <property type="entry name" value="AAA+_ATPase"/>
</dbReference>
<evidence type="ECO:0000256" key="3">
    <source>
        <dbReference type="ARBA" id="ARBA00022741"/>
    </source>
</evidence>
<evidence type="ECO:0000313" key="10">
    <source>
        <dbReference type="EMBL" id="RKQ63777.1"/>
    </source>
</evidence>
<dbReference type="InterPro" id="IPR013369">
    <property type="entry name" value="T2SS_GspE"/>
</dbReference>
<evidence type="ECO:0000256" key="6">
    <source>
        <dbReference type="ARBA" id="ARBA00022967"/>
    </source>
</evidence>
<keyword evidence="4" id="KW-0067">ATP-binding</keyword>
<dbReference type="GO" id="GO:0005524">
    <property type="term" value="F:ATP binding"/>
    <property type="evidence" value="ECO:0007669"/>
    <property type="project" value="UniProtKB-KW"/>
</dbReference>
<evidence type="ECO:0000313" key="11">
    <source>
        <dbReference type="Proteomes" id="UP000280881"/>
    </source>
</evidence>
<comment type="catalytic activity">
    <reaction evidence="8">
        <text>ATP + H2O + cellular proteinSide 1 = ADP + phosphate + cellular proteinSide 2.</text>
        <dbReference type="EC" id="7.4.2.8"/>
    </reaction>
</comment>
<dbReference type="GO" id="GO:0016887">
    <property type="term" value="F:ATP hydrolysis activity"/>
    <property type="evidence" value="ECO:0007669"/>
    <property type="project" value="TreeGrafter"/>
</dbReference>
<dbReference type="SUPFAM" id="SSF52540">
    <property type="entry name" value="P-loop containing nucleoside triphosphate hydrolases"/>
    <property type="match status" value="1"/>
</dbReference>
<dbReference type="InterPro" id="IPR027417">
    <property type="entry name" value="P-loop_NTPase"/>
</dbReference>
<dbReference type="Pfam" id="PF00437">
    <property type="entry name" value="T2SSE"/>
    <property type="match status" value="1"/>
</dbReference>
<dbReference type="CDD" id="cd01129">
    <property type="entry name" value="PulE-GspE-like"/>
    <property type="match status" value="1"/>
</dbReference>
<evidence type="ECO:0000256" key="2">
    <source>
        <dbReference type="ARBA" id="ARBA00022448"/>
    </source>
</evidence>
<evidence type="ECO:0000256" key="5">
    <source>
        <dbReference type="ARBA" id="ARBA00022927"/>
    </source>
</evidence>
<evidence type="ECO:0000256" key="1">
    <source>
        <dbReference type="ARBA" id="ARBA00006611"/>
    </source>
</evidence>
<dbReference type="EMBL" id="RBIE01000001">
    <property type="protein sequence ID" value="RKQ63777.1"/>
    <property type="molecule type" value="Genomic_DNA"/>
</dbReference>
<dbReference type="Gene3D" id="3.30.450.90">
    <property type="match status" value="1"/>
</dbReference>
<dbReference type="EC" id="7.4.2.8" evidence="7"/>
<dbReference type="Pfam" id="PF05157">
    <property type="entry name" value="MshEN"/>
    <property type="match status" value="1"/>
</dbReference>
<dbReference type="PANTHER" id="PTHR30258:SF2">
    <property type="entry name" value="COMG OPERON PROTEIN 1"/>
    <property type="match status" value="1"/>
</dbReference>
<dbReference type="InterPro" id="IPR001482">
    <property type="entry name" value="T2SS/T4SS_dom"/>
</dbReference>
<dbReference type="Gene3D" id="3.30.300.160">
    <property type="entry name" value="Type II secretion system, protein E, N-terminal domain"/>
    <property type="match status" value="1"/>
</dbReference>
<proteinExistence type="inferred from homology"/>